<organism evidence="1 2">
    <name type="scientific">Bacteroides ovatus (strain ATCC 8483 / DSM 1896 / JCM 5824 / BCRC 10623 / CCUG 4943 / NCTC 11153)</name>
    <dbReference type="NCBI Taxonomy" id="411476"/>
    <lineage>
        <taxon>Bacteria</taxon>
        <taxon>Pseudomonadati</taxon>
        <taxon>Bacteroidota</taxon>
        <taxon>Bacteroidia</taxon>
        <taxon>Bacteroidales</taxon>
        <taxon>Bacteroidaceae</taxon>
        <taxon>Bacteroides</taxon>
    </lineage>
</organism>
<dbReference type="AlphaFoldDB" id="A0AAN3ABW5"/>
<dbReference type="Proteomes" id="UP000005475">
    <property type="component" value="Unassembled WGS sequence"/>
</dbReference>
<name>A0AAN3ABW5_BACO1</name>
<sequence length="240" mass="27312">MRALNMAFVEGEKGQHQRILALMDYDKQSAGKVLQFTVKQEDYDKNGFYDVPKLHDLLDYEVVYLGYARPKTTGLTDGTYVMTLILKKGSEYLYQEYSVNKASTSNQITAVPSINKPISFGNLLEGAVIYTAPYINNRTYLLIGKGNDLYYVDRTTIDRDEPIKLKTFDAEVTALNAETSQGNQLGVGLSNGKFFVLSLKTANLGEILGDPDKKEFERYYQMNGRVFDIRYRFKYSNGWT</sequence>
<comment type="caution">
    <text evidence="1">The sequence shown here is derived from an EMBL/GenBank/DDBJ whole genome shotgun (WGS) entry which is preliminary data.</text>
</comment>
<gene>
    <name evidence="1" type="ORF">BACOVA_00661</name>
</gene>
<reference evidence="1 2" key="1">
    <citation type="submission" date="2007-03" db="EMBL/GenBank/DDBJ databases">
        <authorList>
            <person name="Fulton L."/>
            <person name="Clifton S."/>
            <person name="Fulton B."/>
            <person name="Xu J."/>
            <person name="Minx P."/>
            <person name="Pepin K.H."/>
            <person name="Johnson M."/>
            <person name="Thiruvilangam P."/>
            <person name="Bhonagiri V."/>
            <person name="Nash W.E."/>
            <person name="Mardis E.R."/>
            <person name="Wilson R.K."/>
        </authorList>
    </citation>
    <scope>NUCLEOTIDE SEQUENCE [LARGE SCALE GENOMIC DNA]</scope>
    <source>
        <strain evidence="2">ATCC 8483 / DSM 1896 / JCM 5824 / BCRC 10623 / CCUG 4943 / NCTC 11153</strain>
    </source>
</reference>
<evidence type="ECO:0000313" key="1">
    <source>
        <dbReference type="EMBL" id="EDO13618.1"/>
    </source>
</evidence>
<proteinExistence type="predicted"/>
<reference evidence="2" key="2">
    <citation type="submission" date="2007-04" db="EMBL/GenBank/DDBJ databases">
        <title>Draft genome sequence of Bacteroides ovatus (ATCC 8483).</title>
        <authorList>
            <person name="Sudarsanam P."/>
            <person name="Ley R."/>
            <person name="Guruge J."/>
            <person name="Turnbaugh P.J."/>
            <person name="Mahowald M."/>
            <person name="Liep D."/>
            <person name="Gordon J."/>
        </authorList>
    </citation>
    <scope>NUCLEOTIDE SEQUENCE [LARGE SCALE GENOMIC DNA]</scope>
    <source>
        <strain evidence="2">ATCC 8483 / DSM 1896 / JCM 5824 / BCRC 10623 / CCUG 4943 / NCTC 11153</strain>
    </source>
</reference>
<dbReference type="EMBL" id="AAXF02000036">
    <property type="protein sequence ID" value="EDO13618.1"/>
    <property type="molecule type" value="Genomic_DNA"/>
</dbReference>
<protein>
    <submittedName>
        <fullName evidence="1">Uncharacterized protein</fullName>
    </submittedName>
</protein>
<evidence type="ECO:0000313" key="2">
    <source>
        <dbReference type="Proteomes" id="UP000005475"/>
    </source>
</evidence>
<accession>A0AAN3ABW5</accession>